<feature type="compositionally biased region" description="Polar residues" evidence="1">
    <location>
        <begin position="689"/>
        <end position="715"/>
    </location>
</feature>
<dbReference type="PANTHER" id="PTHR47477:SF8">
    <property type="entry name" value="TNF RECEPTOR-ASSOCIATED FACTOR HOMOLOG 1A"/>
    <property type="match status" value="1"/>
</dbReference>
<proteinExistence type="predicted"/>
<feature type="domain" description="MATH" evidence="2">
    <location>
        <begin position="70"/>
        <end position="199"/>
    </location>
</feature>
<dbReference type="InterPro" id="IPR008974">
    <property type="entry name" value="TRAF-like"/>
</dbReference>
<feature type="region of interest" description="Disordered" evidence="1">
    <location>
        <begin position="791"/>
        <end position="814"/>
    </location>
</feature>
<feature type="compositionally biased region" description="Basic and acidic residues" evidence="1">
    <location>
        <begin position="364"/>
        <end position="375"/>
    </location>
</feature>
<evidence type="ECO:0000256" key="1">
    <source>
        <dbReference type="SAM" id="MobiDB-lite"/>
    </source>
</evidence>
<dbReference type="Pfam" id="PF22486">
    <property type="entry name" value="MATH_2"/>
    <property type="match status" value="1"/>
</dbReference>
<dbReference type="EMBL" id="JACMSC010000002">
    <property type="protein sequence ID" value="KAG6533537.1"/>
    <property type="molecule type" value="Genomic_DNA"/>
</dbReference>
<feature type="compositionally biased region" description="Basic residues" evidence="1">
    <location>
        <begin position="346"/>
        <end position="363"/>
    </location>
</feature>
<feature type="region of interest" description="Disordered" evidence="1">
    <location>
        <begin position="250"/>
        <end position="275"/>
    </location>
</feature>
<feature type="region of interest" description="Disordered" evidence="1">
    <location>
        <begin position="336"/>
        <end position="375"/>
    </location>
</feature>
<protein>
    <recommendedName>
        <fullName evidence="2">MATH domain-containing protein</fullName>
    </recommendedName>
</protein>
<feature type="compositionally biased region" description="Basic and acidic residues" evidence="1">
    <location>
        <begin position="256"/>
        <end position="275"/>
    </location>
</feature>
<feature type="compositionally biased region" description="Polar residues" evidence="1">
    <location>
        <begin position="797"/>
        <end position="814"/>
    </location>
</feature>
<dbReference type="PROSITE" id="PS50144">
    <property type="entry name" value="MATH"/>
    <property type="match status" value="1"/>
</dbReference>
<name>A0A8J5HX49_ZINOF</name>
<evidence type="ECO:0000313" key="4">
    <source>
        <dbReference type="Proteomes" id="UP000734854"/>
    </source>
</evidence>
<dbReference type="Proteomes" id="UP000734854">
    <property type="component" value="Unassembled WGS sequence"/>
</dbReference>
<accession>A0A8J5HX49</accession>
<keyword evidence="4" id="KW-1185">Reference proteome</keyword>
<feature type="compositionally biased region" description="Polar residues" evidence="1">
    <location>
        <begin position="508"/>
        <end position="519"/>
    </location>
</feature>
<gene>
    <name evidence="3" type="ORF">ZIOFF_007412</name>
</gene>
<dbReference type="AlphaFoldDB" id="A0A8J5HX49"/>
<dbReference type="InterPro" id="IPR002083">
    <property type="entry name" value="MATH/TRAF_dom"/>
</dbReference>
<reference evidence="3 4" key="1">
    <citation type="submission" date="2020-08" db="EMBL/GenBank/DDBJ databases">
        <title>Plant Genome Project.</title>
        <authorList>
            <person name="Zhang R.-G."/>
        </authorList>
    </citation>
    <scope>NUCLEOTIDE SEQUENCE [LARGE SCALE GENOMIC DNA]</scope>
    <source>
        <tissue evidence="3">Rhizome</tissue>
    </source>
</reference>
<sequence>MDGIITEDYGVSLRFAATEGMPSEQHSISGDSIADWRSSEQVENGTASTSLPYWDIDDDDDCGPKPLDLYGRFTWKIEKFSTINKKELRSNAFEVGGYKWYILIYPQGCDVCNHLSLFLCVANHEQLMPGWSHFAQFTIAVVNKDPKKSKYSGIDANARRRMSRDKTDAILKVVVKHFFIEKEVTSTLVMDSLYSGLKSLEYQSKNMKGTAKLGESEELPAPMVHIDQDLFVLADDIIILIERVVSDSLSQQPLPSKDDKYSQNRAKDGSAGDEFIKESVERDERRLLELGRRTIEMFVLVQMFSSRIEVSYQEVVALKRQEELIREEEVACQAQLKRGSSERERRSKKKQAKQKRNGRKAKDRGKDEDCNPRKEKFQLECQSEDRILDSFPSDQVELAGEKIFTHEAASDVYDAVDDVVEVVQPDIDEAGFCPSISDTDTSEIHPVIEINGVDVQNGQIDKRSQSLIADSSLTWSTESVLSALDRLFCRRKNKRDIEKECIDSTNGVDNQRAKNISDGSSHDINGKKASETEPDSTVSSMSEEQRPEKNMAEKVHPYFLLPDLDDKPLIMNLRILCHFNFIVESCHLVLLFILVSFLTFSPQEDVAILQKRSTSKDLADADRIPSSPSLIRKTPAILLQRKQSLATTSSVTAAAAAIKPASNKKLSSNIAQADNAIPITSRSTTTSSIHSEAQKNNIPGKISSSLQANATSRPSSAPLIPALRPTASITTTQQAVPVLSRSVSSAGRLGTAPSASAPSNVPQSYKNAIIGKMANASSSQSVACSQSPSEFASSASTLPQTPSRNEHMPSQSGLTFGCLNPDVVTSLHPYRDNHYEFATSTTSSSSSTYNSQSFGSLVGNMEKLNLYGNPNTQYPDAIGSRVCPQPQDTVVEEFPHLDIINDLLNEDENIGRTDMSSSHIFSQHYSLPVNYSNGETRLLVSANRFGQSENHYGEGLQRGYDGASSNLLHRIRDEHFHQMDHSSYANSMFDRSMQKQLPYRNTDPLIFNLTNGDANGYAHQLPYYMARGGNGFLYRPNGP</sequence>
<evidence type="ECO:0000259" key="2">
    <source>
        <dbReference type="PROSITE" id="PS50144"/>
    </source>
</evidence>
<feature type="compositionally biased region" description="Basic and acidic residues" evidence="1">
    <location>
        <begin position="520"/>
        <end position="531"/>
    </location>
</feature>
<dbReference type="CDD" id="cd00121">
    <property type="entry name" value="MATH"/>
    <property type="match status" value="1"/>
</dbReference>
<evidence type="ECO:0000313" key="3">
    <source>
        <dbReference type="EMBL" id="KAG6533537.1"/>
    </source>
</evidence>
<dbReference type="Gene3D" id="2.60.210.10">
    <property type="entry name" value="Apoptosis, Tumor Necrosis Factor Receptor Associated Protein 2, Chain A"/>
    <property type="match status" value="1"/>
</dbReference>
<dbReference type="InterPro" id="IPR055327">
    <property type="entry name" value="TRAF1A/B"/>
</dbReference>
<dbReference type="SUPFAM" id="SSF49599">
    <property type="entry name" value="TRAF domain-like"/>
    <property type="match status" value="1"/>
</dbReference>
<organism evidence="3 4">
    <name type="scientific">Zingiber officinale</name>
    <name type="common">Ginger</name>
    <name type="synonym">Amomum zingiber</name>
    <dbReference type="NCBI Taxonomy" id="94328"/>
    <lineage>
        <taxon>Eukaryota</taxon>
        <taxon>Viridiplantae</taxon>
        <taxon>Streptophyta</taxon>
        <taxon>Embryophyta</taxon>
        <taxon>Tracheophyta</taxon>
        <taxon>Spermatophyta</taxon>
        <taxon>Magnoliopsida</taxon>
        <taxon>Liliopsida</taxon>
        <taxon>Zingiberales</taxon>
        <taxon>Zingiberaceae</taxon>
        <taxon>Zingiber</taxon>
    </lineage>
</organism>
<feature type="region of interest" description="Disordered" evidence="1">
    <location>
        <begin position="508"/>
        <end position="550"/>
    </location>
</feature>
<comment type="caution">
    <text evidence="3">The sequence shown here is derived from an EMBL/GenBank/DDBJ whole genome shotgun (WGS) entry which is preliminary data.</text>
</comment>
<dbReference type="SMART" id="SM00061">
    <property type="entry name" value="MATH"/>
    <property type="match status" value="1"/>
</dbReference>
<feature type="region of interest" description="Disordered" evidence="1">
    <location>
        <begin position="681"/>
        <end position="718"/>
    </location>
</feature>
<dbReference type="PANTHER" id="PTHR47477">
    <property type="entry name" value="TNF RECEPTOR-ASSOCIATED FACTOR HOMOLOG 1A"/>
    <property type="match status" value="1"/>
</dbReference>